<evidence type="ECO:0000256" key="4">
    <source>
        <dbReference type="ARBA" id="ARBA00022552"/>
    </source>
</evidence>
<dbReference type="SMART" id="SM00479">
    <property type="entry name" value="EXOIII"/>
    <property type="match status" value="1"/>
</dbReference>
<dbReference type="InterPro" id="IPR012337">
    <property type="entry name" value="RNaseH-like_sf"/>
</dbReference>
<evidence type="ECO:0000256" key="3">
    <source>
        <dbReference type="ARBA" id="ARBA00016937"/>
    </source>
</evidence>
<dbReference type="GO" id="GO:0003676">
    <property type="term" value="F:nucleic acid binding"/>
    <property type="evidence" value="ECO:0007669"/>
    <property type="project" value="InterPro"/>
</dbReference>
<evidence type="ECO:0000256" key="2">
    <source>
        <dbReference type="ARBA" id="ARBA00010489"/>
    </source>
</evidence>
<dbReference type="OrthoDB" id="8191639at2759"/>
<keyword evidence="13" id="KW-1185">Reference proteome</keyword>
<dbReference type="GO" id="GO:0005634">
    <property type="term" value="C:nucleus"/>
    <property type="evidence" value="ECO:0007669"/>
    <property type="project" value="UniProtKB-SubCell"/>
</dbReference>
<accession>A0A1G4K960</accession>
<evidence type="ECO:0000256" key="9">
    <source>
        <dbReference type="ARBA" id="ARBA00025599"/>
    </source>
</evidence>
<reference evidence="13" key="1">
    <citation type="submission" date="2016-03" db="EMBL/GenBank/DDBJ databases">
        <authorList>
            <person name="Devillers Hugo."/>
        </authorList>
    </citation>
    <scope>NUCLEOTIDE SEQUENCE [LARGE SCALE GENOMIC DNA]</scope>
</reference>
<dbReference type="CDD" id="cd06144">
    <property type="entry name" value="REX4_like"/>
    <property type="match status" value="1"/>
</dbReference>
<dbReference type="AlphaFoldDB" id="A0A1G4K960"/>
<feature type="compositionally biased region" description="Polar residues" evidence="10">
    <location>
        <begin position="1"/>
        <end position="10"/>
    </location>
</feature>
<dbReference type="PANTHER" id="PTHR12801:SF45">
    <property type="entry name" value="RNA EXONUCLEASE 4"/>
    <property type="match status" value="1"/>
</dbReference>
<dbReference type="GO" id="GO:0008408">
    <property type="term" value="F:3'-5' exonuclease activity"/>
    <property type="evidence" value="ECO:0007669"/>
    <property type="project" value="InterPro"/>
</dbReference>
<sequence>MVLSSNWLKLQSSQTDTKSQKSASKPVKATGSTHRVEKTRKIVNTNKPKGPAGVRETTKARKGKDMVPHVRSKKNIMKMVDSMTEEIAKLEGQKARLGNSNGPASSLAASLEQSLQADAQDRNSQRAAEVGKYVALDCEFVGVGPDGKESALARATLVNFFGHVVLDVFVKPREKVTDWRTWVSGVRPQDMQNAVPFPVAQEQVAKTLQNRTLVGHAVAHDLQALFLSHPRSMIRDTSRHIPFRKKYAGGKTPSLKKLAKEVLGLDIQGAEHSPIEDARATMLIYKADRKEFERLHQIKFGSN</sequence>
<evidence type="ECO:0000259" key="11">
    <source>
        <dbReference type="SMART" id="SM00479"/>
    </source>
</evidence>
<feature type="region of interest" description="Disordered" evidence="10">
    <location>
        <begin position="1"/>
        <end position="68"/>
    </location>
</feature>
<evidence type="ECO:0000256" key="7">
    <source>
        <dbReference type="ARBA" id="ARBA00022839"/>
    </source>
</evidence>
<name>A0A1G4K960_9SACH</name>
<dbReference type="InterPro" id="IPR047021">
    <property type="entry name" value="REXO1/3/4-like"/>
</dbReference>
<dbReference type="EMBL" id="LT598484">
    <property type="protein sequence ID" value="SCV00615.1"/>
    <property type="molecule type" value="Genomic_DNA"/>
</dbReference>
<dbReference type="InterPro" id="IPR036397">
    <property type="entry name" value="RNaseH_sf"/>
</dbReference>
<dbReference type="InterPro" id="IPR013520">
    <property type="entry name" value="Ribonucl_H"/>
</dbReference>
<evidence type="ECO:0000313" key="13">
    <source>
        <dbReference type="Proteomes" id="UP000191144"/>
    </source>
</evidence>
<feature type="domain" description="Exonuclease" evidence="11">
    <location>
        <begin position="132"/>
        <end position="294"/>
    </location>
</feature>
<evidence type="ECO:0000256" key="10">
    <source>
        <dbReference type="SAM" id="MobiDB-lite"/>
    </source>
</evidence>
<keyword evidence="7" id="KW-0269">Exonuclease</keyword>
<keyword evidence="6" id="KW-0378">Hydrolase</keyword>
<evidence type="ECO:0000256" key="6">
    <source>
        <dbReference type="ARBA" id="ARBA00022801"/>
    </source>
</evidence>
<feature type="compositionally biased region" description="Low complexity" evidence="10">
    <location>
        <begin position="104"/>
        <end position="118"/>
    </location>
</feature>
<dbReference type="PANTHER" id="PTHR12801">
    <property type="entry name" value="RNA EXONUCLEASE REXO1 / RECO3 FAMILY MEMBER-RELATED"/>
    <property type="match status" value="1"/>
</dbReference>
<comment type="similarity">
    <text evidence="2">Belongs to the REXO4 family.</text>
</comment>
<feature type="compositionally biased region" description="Low complexity" evidence="10">
    <location>
        <begin position="11"/>
        <end position="25"/>
    </location>
</feature>
<organism evidence="12 13">
    <name type="scientific">Lachancea meyersii CBS 8951</name>
    <dbReference type="NCBI Taxonomy" id="1266667"/>
    <lineage>
        <taxon>Eukaryota</taxon>
        <taxon>Fungi</taxon>
        <taxon>Dikarya</taxon>
        <taxon>Ascomycota</taxon>
        <taxon>Saccharomycotina</taxon>
        <taxon>Saccharomycetes</taxon>
        <taxon>Saccharomycetales</taxon>
        <taxon>Saccharomycetaceae</taxon>
        <taxon>Lachancea</taxon>
    </lineage>
</organism>
<feature type="compositionally biased region" description="Basic and acidic residues" evidence="10">
    <location>
        <begin position="56"/>
        <end position="68"/>
    </location>
</feature>
<dbReference type="Pfam" id="PF00929">
    <property type="entry name" value="RNase_T"/>
    <property type="match status" value="1"/>
</dbReference>
<keyword evidence="8" id="KW-0539">Nucleus</keyword>
<evidence type="ECO:0000313" key="12">
    <source>
        <dbReference type="EMBL" id="SCV00615.1"/>
    </source>
</evidence>
<evidence type="ECO:0000256" key="5">
    <source>
        <dbReference type="ARBA" id="ARBA00022722"/>
    </source>
</evidence>
<comment type="function">
    <text evidence="9">Exoribonuclease involved in ribosome biosynthesis. Involved in the processing of ITS1, the internal transcribed spacer localized between the 18S and 5.8S rRNAs.</text>
</comment>
<keyword evidence="5" id="KW-0540">Nuclease</keyword>
<comment type="subcellular location">
    <subcellularLocation>
        <location evidence="1">Nucleus</location>
    </subcellularLocation>
</comment>
<dbReference type="FunFam" id="3.30.420.10:FF:000007">
    <property type="entry name" value="Interferon-stimulated exonuclease gene 20"/>
    <property type="match status" value="1"/>
</dbReference>
<keyword evidence="4" id="KW-0698">rRNA processing</keyword>
<evidence type="ECO:0000256" key="1">
    <source>
        <dbReference type="ARBA" id="ARBA00004123"/>
    </source>
</evidence>
<dbReference type="GO" id="GO:0000027">
    <property type="term" value="P:ribosomal large subunit assembly"/>
    <property type="evidence" value="ECO:0007669"/>
    <property type="project" value="TreeGrafter"/>
</dbReference>
<dbReference type="SUPFAM" id="SSF53098">
    <property type="entry name" value="Ribonuclease H-like"/>
    <property type="match status" value="1"/>
</dbReference>
<dbReference type="GO" id="GO:0006364">
    <property type="term" value="P:rRNA processing"/>
    <property type="evidence" value="ECO:0007669"/>
    <property type="project" value="UniProtKB-KW"/>
</dbReference>
<feature type="region of interest" description="Disordered" evidence="10">
    <location>
        <begin position="96"/>
        <end position="123"/>
    </location>
</feature>
<dbReference type="Proteomes" id="UP000191144">
    <property type="component" value="Chromosome G"/>
</dbReference>
<protein>
    <recommendedName>
        <fullName evidence="3">RNA exonuclease 4</fullName>
    </recommendedName>
</protein>
<proteinExistence type="inferred from homology"/>
<dbReference type="Gene3D" id="3.30.420.10">
    <property type="entry name" value="Ribonuclease H-like superfamily/Ribonuclease H"/>
    <property type="match status" value="1"/>
</dbReference>
<dbReference type="InterPro" id="IPR037431">
    <property type="entry name" value="REX4_DEDDh_dom"/>
</dbReference>
<evidence type="ECO:0000256" key="8">
    <source>
        <dbReference type="ARBA" id="ARBA00023242"/>
    </source>
</evidence>
<gene>
    <name evidence="12" type="ORF">LAME_0G10924G</name>
</gene>